<dbReference type="InterPro" id="IPR027056">
    <property type="entry name" value="Gluconate_2DH_su3"/>
</dbReference>
<sequence>MNRRHAVKNIAFLMGGALSATTIGVFLDSCNPPSDKKGASLFSSEQDLVITELADTIIPTTKTPGAKAAGVGPFISMMMAECYPKDAQDVFVKGLDDLEARSKKEFNNSFAKISAEERKQLVGKLRDETIETLKKDNEQAEKDKAANKEPKKNPNFFAMARDLTLLGYFTSEIGATKAYEYVEIPGRYDGCVDLKPGQRVYV</sequence>
<gene>
    <name evidence="3" type="ORF">N180_13485</name>
</gene>
<evidence type="ECO:0000256" key="2">
    <source>
        <dbReference type="SAM" id="Phobius"/>
    </source>
</evidence>
<comment type="caution">
    <text evidence="3">The sequence shown here is derived from an EMBL/GenBank/DDBJ whole genome shotgun (WGS) entry which is preliminary data.</text>
</comment>
<proteinExistence type="predicted"/>
<keyword evidence="2" id="KW-0472">Membrane</keyword>
<accession>A0A081PE40</accession>
<keyword evidence="2" id="KW-1133">Transmembrane helix</keyword>
<dbReference type="EMBL" id="JNFF01000089">
    <property type="protein sequence ID" value="KEQ28963.1"/>
    <property type="molecule type" value="Genomic_DNA"/>
</dbReference>
<feature type="region of interest" description="Disordered" evidence="1">
    <location>
        <begin position="133"/>
        <end position="152"/>
    </location>
</feature>
<dbReference type="AlphaFoldDB" id="A0A081PE40"/>
<dbReference type="OrthoDB" id="6385145at2"/>
<name>A0A081PE40_9SPHI</name>
<evidence type="ECO:0000313" key="3">
    <source>
        <dbReference type="EMBL" id="KEQ28963.1"/>
    </source>
</evidence>
<keyword evidence="4" id="KW-1185">Reference proteome</keyword>
<reference evidence="3 4" key="1">
    <citation type="journal article" date="1992" name="Int. J. Syst. Bacteriol.">
        <title>Sphingobacterium antarcticus sp. nov. a Psychrotrophic Bacterium from the Soils of Schirmacher Oasis, Antarctica.</title>
        <authorList>
            <person name="Shivaji S."/>
            <person name="Ray M.K."/>
            <person name="Rao N.S."/>
            <person name="Saiserr L."/>
            <person name="Jagannadham M.V."/>
            <person name="Kumar G.S."/>
            <person name="Reddy G."/>
            <person name="Bhargava P.M."/>
        </authorList>
    </citation>
    <scope>NUCLEOTIDE SEQUENCE [LARGE SCALE GENOMIC DNA]</scope>
    <source>
        <strain evidence="3 4">4BY</strain>
    </source>
</reference>
<evidence type="ECO:0000256" key="1">
    <source>
        <dbReference type="SAM" id="MobiDB-lite"/>
    </source>
</evidence>
<dbReference type="Pfam" id="PF13618">
    <property type="entry name" value="Gluconate_2-dh3"/>
    <property type="match status" value="1"/>
</dbReference>
<organism evidence="3 4">
    <name type="scientific">Pedobacter antarcticus 4BY</name>
    <dbReference type="NCBI Taxonomy" id="1358423"/>
    <lineage>
        <taxon>Bacteria</taxon>
        <taxon>Pseudomonadati</taxon>
        <taxon>Bacteroidota</taxon>
        <taxon>Sphingobacteriia</taxon>
        <taxon>Sphingobacteriales</taxon>
        <taxon>Sphingobacteriaceae</taxon>
        <taxon>Pedobacter</taxon>
    </lineage>
</organism>
<dbReference type="eggNOG" id="ENOG503134Z">
    <property type="taxonomic scope" value="Bacteria"/>
</dbReference>
<dbReference type="Proteomes" id="UP000028007">
    <property type="component" value="Unassembled WGS sequence"/>
</dbReference>
<feature type="transmembrane region" description="Helical" evidence="2">
    <location>
        <begin position="7"/>
        <end position="27"/>
    </location>
</feature>
<protein>
    <submittedName>
        <fullName evidence="3">Twin-arginine translocation pathway signal protein</fullName>
    </submittedName>
</protein>
<evidence type="ECO:0000313" key="4">
    <source>
        <dbReference type="Proteomes" id="UP000028007"/>
    </source>
</evidence>
<keyword evidence="2" id="KW-0812">Transmembrane</keyword>
<dbReference type="RefSeq" id="WP_037442978.1">
    <property type="nucleotide sequence ID" value="NZ_JNFF01000089.1"/>
</dbReference>